<dbReference type="Ensembl" id="ENSSSCT00000067192.1">
    <property type="protein sequence ID" value="ENSSSCP00000063755.1"/>
    <property type="gene ID" value="ENSSSCG00000050040.1"/>
</dbReference>
<organism evidence="1 2">
    <name type="scientific">Sus scrofa</name>
    <name type="common">Pig</name>
    <dbReference type="NCBI Taxonomy" id="9823"/>
    <lineage>
        <taxon>Eukaryota</taxon>
        <taxon>Metazoa</taxon>
        <taxon>Chordata</taxon>
        <taxon>Craniata</taxon>
        <taxon>Vertebrata</taxon>
        <taxon>Euteleostomi</taxon>
        <taxon>Mammalia</taxon>
        <taxon>Eutheria</taxon>
        <taxon>Laurasiatheria</taxon>
        <taxon>Artiodactyla</taxon>
        <taxon>Suina</taxon>
        <taxon>Suidae</taxon>
        <taxon>Sus</taxon>
    </lineage>
</organism>
<dbReference type="AlphaFoldDB" id="A0A5G2QZS7"/>
<dbReference type="InParanoid" id="A0A5G2QZS7"/>
<reference evidence="1" key="4">
    <citation type="submission" date="2025-09" db="UniProtKB">
        <authorList>
            <consortium name="Ensembl"/>
        </authorList>
    </citation>
    <scope>IDENTIFICATION</scope>
</reference>
<dbReference type="Bgee" id="ENSSSCG00000050040">
    <property type="expression patterns" value="Expressed in cerebellum and 8 other cell types or tissues"/>
</dbReference>
<accession>A0A5G2QZS7</accession>
<evidence type="ECO:0000313" key="2">
    <source>
        <dbReference type="Proteomes" id="UP000008227"/>
    </source>
</evidence>
<name>A0A5G2QZS7_PIG</name>
<proteinExistence type="predicted"/>
<sequence length="78" mass="8850">PTFLWGSHICRHMLILEMISKPPGHFESGLSDIKCHGILRIKPLMSSLLVTVPLVNFCHSMSVKETTNIMCKIRFLTI</sequence>
<evidence type="ECO:0000313" key="1">
    <source>
        <dbReference type="Ensembl" id="ENSSSCP00000063755.1"/>
    </source>
</evidence>
<reference evidence="2" key="1">
    <citation type="submission" date="2009-11" db="EMBL/GenBank/DDBJ databases">
        <authorList>
            <consortium name="Porcine genome sequencing project"/>
        </authorList>
    </citation>
    <scope>NUCLEOTIDE SEQUENCE [LARGE SCALE GENOMIC DNA]</scope>
    <source>
        <strain evidence="2">Duroc</strain>
    </source>
</reference>
<reference evidence="1" key="3">
    <citation type="submission" date="2025-08" db="UniProtKB">
        <authorList>
            <consortium name="Ensembl"/>
        </authorList>
    </citation>
    <scope>IDENTIFICATION</scope>
</reference>
<dbReference type="Proteomes" id="UP000008227">
    <property type="component" value="Chromosome 1"/>
</dbReference>
<reference evidence="1" key="2">
    <citation type="journal article" date="2020" name="Gigascience">
        <title>An improved pig reference genome sequence to enable pig genetics and genomics research.</title>
        <authorList>
            <person name="Warr A."/>
            <person name="Affara N."/>
            <person name="Aken B."/>
            <person name="Beiki H."/>
            <person name="Bickhart D.M."/>
            <person name="Billis K."/>
            <person name="Chow W."/>
            <person name="Eory L."/>
            <person name="Finlayson H.A."/>
            <person name="Flicek P."/>
            <person name="Giron C.G."/>
            <person name="Griffin D.K."/>
            <person name="Hall R."/>
            <person name="Hannum G."/>
            <person name="Hourlier T."/>
            <person name="Howe K."/>
            <person name="Hume D.A."/>
            <person name="Izuogu O."/>
            <person name="Kim K."/>
            <person name="Koren S."/>
            <person name="Liu H."/>
            <person name="Manchanda N."/>
            <person name="Martin F.J."/>
            <person name="Nonneman D.J."/>
            <person name="O'Connor R.E."/>
            <person name="Phillippy A.M."/>
            <person name="Rohrer G.A."/>
            <person name="Rosen B.D."/>
            <person name="Rund L.A."/>
            <person name="Sargent C.A."/>
            <person name="Schook L.B."/>
            <person name="Schroeder S.G."/>
            <person name="Schwartz A.S."/>
            <person name="Skinner B.M."/>
            <person name="Talbot R."/>
            <person name="Tseng E."/>
            <person name="Tuggle C.K."/>
            <person name="Watson M."/>
            <person name="Smith T.P.L."/>
            <person name="Archibald A.L."/>
        </authorList>
    </citation>
    <scope>NUCLEOTIDE SEQUENCE [LARGE SCALE GENOMIC DNA]</scope>
    <source>
        <strain evidence="1">Duroc</strain>
    </source>
</reference>
<protein>
    <submittedName>
        <fullName evidence="1">Uncharacterized protein</fullName>
    </submittedName>
</protein>
<keyword evidence="2" id="KW-1185">Reference proteome</keyword>